<protein>
    <recommendedName>
        <fullName evidence="3">N-acetyltransferase domain-containing protein</fullName>
    </recommendedName>
</protein>
<comment type="caution">
    <text evidence="4">The sequence shown here is derived from an EMBL/GenBank/DDBJ whole genome shotgun (WGS) entry which is preliminary data.</text>
</comment>
<dbReference type="InterPro" id="IPR050832">
    <property type="entry name" value="Bact_Acetyltransf"/>
</dbReference>
<dbReference type="Proteomes" id="UP001628193">
    <property type="component" value="Unassembled WGS sequence"/>
</dbReference>
<dbReference type="PROSITE" id="PS51186">
    <property type="entry name" value="GNAT"/>
    <property type="match status" value="1"/>
</dbReference>
<proteinExistence type="predicted"/>
<evidence type="ECO:0000259" key="3">
    <source>
        <dbReference type="PROSITE" id="PS51186"/>
    </source>
</evidence>
<dbReference type="EMBL" id="BAAFGK010000005">
    <property type="protein sequence ID" value="GAB0058703.1"/>
    <property type="molecule type" value="Genomic_DNA"/>
</dbReference>
<keyword evidence="2" id="KW-0012">Acyltransferase</keyword>
<evidence type="ECO:0000313" key="5">
    <source>
        <dbReference type="Proteomes" id="UP001628193"/>
    </source>
</evidence>
<name>A0ABQ0CCV6_9PROT</name>
<keyword evidence="1" id="KW-0808">Transferase</keyword>
<dbReference type="InterPro" id="IPR000182">
    <property type="entry name" value="GNAT_dom"/>
</dbReference>
<organism evidence="4 5">
    <name type="scientific">Candidatus Magnetaquiglobus chichijimensis</name>
    <dbReference type="NCBI Taxonomy" id="3141448"/>
    <lineage>
        <taxon>Bacteria</taxon>
        <taxon>Pseudomonadati</taxon>
        <taxon>Pseudomonadota</taxon>
        <taxon>Magnetococcia</taxon>
        <taxon>Magnetococcales</taxon>
        <taxon>Candidatus Magnetaquicoccaceae</taxon>
        <taxon>Candidatus Magnetaquiglobus</taxon>
    </lineage>
</organism>
<evidence type="ECO:0000313" key="4">
    <source>
        <dbReference type="EMBL" id="GAB0058703.1"/>
    </source>
</evidence>
<dbReference type="RefSeq" id="WP_420906426.1">
    <property type="nucleotide sequence ID" value="NZ_BAAFGK010000005.1"/>
</dbReference>
<dbReference type="SUPFAM" id="SSF55729">
    <property type="entry name" value="Acyl-CoA N-acyltransferases (Nat)"/>
    <property type="match status" value="1"/>
</dbReference>
<accession>A0ABQ0CCV6</accession>
<feature type="domain" description="N-acetyltransferase" evidence="3">
    <location>
        <begin position="6"/>
        <end position="147"/>
    </location>
</feature>
<dbReference type="InterPro" id="IPR016181">
    <property type="entry name" value="Acyl_CoA_acyltransferase"/>
</dbReference>
<dbReference type="Pfam" id="PF00583">
    <property type="entry name" value="Acetyltransf_1"/>
    <property type="match status" value="1"/>
</dbReference>
<gene>
    <name evidence="4" type="ORF">SIID45300_03058</name>
</gene>
<evidence type="ECO:0000256" key="2">
    <source>
        <dbReference type="ARBA" id="ARBA00023315"/>
    </source>
</evidence>
<keyword evidence="5" id="KW-1185">Reference proteome</keyword>
<dbReference type="PANTHER" id="PTHR43877:SF5">
    <property type="entry name" value="BLL8307 PROTEIN"/>
    <property type="match status" value="1"/>
</dbReference>
<reference evidence="4 5" key="1">
    <citation type="submission" date="2024-09" db="EMBL/GenBank/DDBJ databases">
        <title>Draft genome sequence of Candidatus Magnetaquicoccaceae bacterium FCR-1.</title>
        <authorList>
            <person name="Shimoshige H."/>
            <person name="Shimamura S."/>
            <person name="Taoka A."/>
            <person name="Kobayashi H."/>
            <person name="Maekawa T."/>
        </authorList>
    </citation>
    <scope>NUCLEOTIDE SEQUENCE [LARGE SCALE GENOMIC DNA]</scope>
    <source>
        <strain evidence="4 5">FCR-1</strain>
    </source>
</reference>
<evidence type="ECO:0000256" key="1">
    <source>
        <dbReference type="ARBA" id="ARBA00022679"/>
    </source>
</evidence>
<dbReference type="PANTHER" id="PTHR43877">
    <property type="entry name" value="AMINOALKYLPHOSPHONATE N-ACETYLTRANSFERASE-RELATED-RELATED"/>
    <property type="match status" value="1"/>
</dbReference>
<sequence>MTGPALRIDTAPSAEIRRHLTVCDDRFVPPLSSRVAIPAYADKLRARAMTVEAWDGERLVGLVAIYWNETSGYITNVSVEADWAGRGVGSALLDQVLDQARRRGAASIELEVGEGSEPALRLYRGAGFVATGETGSRAGMVRLIWNP</sequence>
<dbReference type="CDD" id="cd04301">
    <property type="entry name" value="NAT_SF"/>
    <property type="match status" value="1"/>
</dbReference>
<dbReference type="Gene3D" id="3.40.630.30">
    <property type="match status" value="1"/>
</dbReference>